<feature type="binding site" evidence="7">
    <location>
        <position position="252"/>
    </location>
    <ligand>
        <name>4-imidazolone-5-propanoate</name>
        <dbReference type="ChEBI" id="CHEBI:77893"/>
    </ligand>
</feature>
<keyword evidence="2 7" id="KW-0479">Metal-binding</keyword>
<dbReference type="GO" id="GO:0005737">
    <property type="term" value="C:cytoplasm"/>
    <property type="evidence" value="ECO:0007669"/>
    <property type="project" value="UniProtKB-SubCell"/>
</dbReference>
<dbReference type="InterPro" id="IPR011059">
    <property type="entry name" value="Metal-dep_hydrolase_composite"/>
</dbReference>
<dbReference type="Gene3D" id="3.20.20.140">
    <property type="entry name" value="Metal-dependent hydrolases"/>
    <property type="match status" value="1"/>
</dbReference>
<keyword evidence="4 7" id="KW-0369">Histidine metabolism</keyword>
<protein>
    <recommendedName>
        <fullName evidence="1 7">Imidazolonepropionase</fullName>
        <ecNumber evidence="1 7">3.5.2.7</ecNumber>
    </recommendedName>
    <alternativeName>
        <fullName evidence="7">Imidazolone-5-propionate hydrolase</fullName>
    </alternativeName>
</protein>
<dbReference type="GeneID" id="937531"/>
<feature type="binding site" evidence="7">
    <location>
        <position position="82"/>
    </location>
    <ligand>
        <name>Zn(2+)</name>
        <dbReference type="ChEBI" id="CHEBI:29105"/>
    </ligand>
</feature>
<evidence type="ECO:0000256" key="6">
    <source>
        <dbReference type="ARBA" id="ARBA00023004"/>
    </source>
</evidence>
<dbReference type="InterPro" id="IPR032466">
    <property type="entry name" value="Metal_Hydrolase"/>
</dbReference>
<evidence type="ECO:0000259" key="8">
    <source>
        <dbReference type="Pfam" id="PF01979"/>
    </source>
</evidence>
<feature type="binding site" evidence="7">
    <location>
        <position position="152"/>
    </location>
    <ligand>
        <name>4-imidazolone-5-propanoate</name>
        <dbReference type="ChEBI" id="CHEBI:77893"/>
    </ligand>
</feature>
<dbReference type="GO" id="GO:0050480">
    <property type="term" value="F:imidazolonepropionase activity"/>
    <property type="evidence" value="ECO:0007669"/>
    <property type="project" value="UniProtKB-UniRule"/>
</dbReference>
<dbReference type="PANTHER" id="PTHR42752:SF1">
    <property type="entry name" value="IMIDAZOLONEPROPIONASE-RELATED"/>
    <property type="match status" value="1"/>
</dbReference>
<feature type="binding site" evidence="7">
    <location>
        <position position="80"/>
    </location>
    <ligand>
        <name>Zn(2+)</name>
        <dbReference type="ChEBI" id="CHEBI:29105"/>
    </ligand>
</feature>
<evidence type="ECO:0000256" key="3">
    <source>
        <dbReference type="ARBA" id="ARBA00022801"/>
    </source>
</evidence>
<evidence type="ECO:0000256" key="4">
    <source>
        <dbReference type="ARBA" id="ARBA00022808"/>
    </source>
</evidence>
<dbReference type="UniPathway" id="UPA00379">
    <property type="reaction ID" value="UER00551"/>
</dbReference>
<name>A0A6M4JQT4_BACSU</name>
<dbReference type="InterPro" id="IPR005920">
    <property type="entry name" value="HutI"/>
</dbReference>
<comment type="similarity">
    <text evidence="7">Belongs to the metallo-dependent hydrolases superfamily. HutI family.</text>
</comment>
<feature type="binding site" evidence="7">
    <location>
        <position position="324"/>
    </location>
    <ligand>
        <name>Zn(2+)</name>
        <dbReference type="ChEBI" id="CHEBI:29105"/>
    </ligand>
</feature>
<evidence type="ECO:0000313" key="9">
    <source>
        <dbReference type="EMBL" id="QJP90607.1"/>
    </source>
</evidence>
<dbReference type="NCBIfam" id="TIGR01224">
    <property type="entry name" value="hutI"/>
    <property type="match status" value="1"/>
</dbReference>
<dbReference type="Pfam" id="PF01979">
    <property type="entry name" value="Amidohydro_1"/>
    <property type="match status" value="1"/>
</dbReference>
<proteinExistence type="inferred from homology"/>
<comment type="subcellular location">
    <subcellularLocation>
        <location evidence="7">Cytoplasm</location>
    </subcellularLocation>
</comment>
<dbReference type="RefSeq" id="NP_391816.1">
    <property type="nucleotide sequence ID" value="NC_000964.3"/>
</dbReference>
<dbReference type="OrthoDB" id="9776455at2"/>
<reference evidence="9" key="1">
    <citation type="submission" date="2020-04" db="EMBL/GenBank/DDBJ databases">
        <title>Phage recombination drives evolution of spore-forming Bacilli.</title>
        <authorList>
            <person name="Dragos A."/>
            <person name="Kovacs A.T."/>
        </authorList>
    </citation>
    <scope>NUCLEOTIDE SEQUENCE</scope>
    <source>
        <strain evidence="9">168</strain>
    </source>
</reference>
<dbReference type="HAMAP" id="MF_00372">
    <property type="entry name" value="HutI"/>
    <property type="match status" value="1"/>
</dbReference>
<gene>
    <name evidence="7 9" type="primary">hutI</name>
    <name evidence="9" type="ORF">HIR78_22450</name>
</gene>
<dbReference type="FunFam" id="3.20.20.140:FF:000007">
    <property type="entry name" value="Imidazolonepropionase"/>
    <property type="match status" value="1"/>
</dbReference>
<feature type="binding site" evidence="7">
    <location>
        <position position="89"/>
    </location>
    <ligand>
        <name>4-imidazolone-5-propanoate</name>
        <dbReference type="ChEBI" id="CHEBI:77893"/>
    </ligand>
</feature>
<feature type="binding site" evidence="7">
    <location>
        <position position="324"/>
    </location>
    <ligand>
        <name>Fe(3+)</name>
        <dbReference type="ChEBI" id="CHEBI:29034"/>
    </ligand>
</feature>
<accession>A0A6M4JQT4</accession>
<keyword evidence="7" id="KW-0963">Cytoplasm</keyword>
<comment type="catalytic activity">
    <reaction evidence="7">
        <text>4-imidazolone-5-propanoate + H2O = N-formimidoyl-L-glutamate</text>
        <dbReference type="Rhea" id="RHEA:23660"/>
        <dbReference type="ChEBI" id="CHEBI:15377"/>
        <dbReference type="ChEBI" id="CHEBI:58928"/>
        <dbReference type="ChEBI" id="CHEBI:77893"/>
        <dbReference type="EC" id="3.5.2.7"/>
    </reaction>
</comment>
<dbReference type="GO" id="GO:0019556">
    <property type="term" value="P:L-histidine catabolic process to glutamate and formamide"/>
    <property type="evidence" value="ECO:0007669"/>
    <property type="project" value="UniProtKB-UniRule"/>
</dbReference>
<keyword evidence="3 7" id="KW-0378">Hydrolase</keyword>
<dbReference type="KEGG" id="bsu:BSU39370"/>
<dbReference type="PANTHER" id="PTHR42752">
    <property type="entry name" value="IMIDAZOLONEPROPIONASE"/>
    <property type="match status" value="1"/>
</dbReference>
<dbReference type="CDD" id="cd01296">
    <property type="entry name" value="Imidazolone-5PH"/>
    <property type="match status" value="1"/>
</dbReference>
<dbReference type="GO" id="GO:0019557">
    <property type="term" value="P:L-histidine catabolic process to glutamate and formate"/>
    <property type="evidence" value="ECO:0007669"/>
    <property type="project" value="UniProtKB-UniPathway"/>
</dbReference>
<evidence type="ECO:0000256" key="7">
    <source>
        <dbReference type="HAMAP-Rule" id="MF_00372"/>
    </source>
</evidence>
<dbReference type="SMR" id="A0A6M4JQT4"/>
<evidence type="ECO:0000256" key="5">
    <source>
        <dbReference type="ARBA" id="ARBA00022833"/>
    </source>
</evidence>
<comment type="function">
    <text evidence="7">Catalyzes the hydrolytic cleavage of the carbon-nitrogen bond in imidazolone-5-propanoate to yield N-formimidoyl-L-glutamate. It is the third step in the universal histidine degradation pathway.</text>
</comment>
<feature type="binding site" evidence="7">
    <location>
        <position position="82"/>
    </location>
    <ligand>
        <name>Fe(3+)</name>
        <dbReference type="ChEBI" id="CHEBI:29034"/>
    </ligand>
</feature>
<dbReference type="SUPFAM" id="SSF51556">
    <property type="entry name" value="Metallo-dependent hydrolases"/>
    <property type="match status" value="1"/>
</dbReference>
<dbReference type="EC" id="3.5.2.7" evidence="1 7"/>
<comment type="pathway">
    <text evidence="7">Amino-acid degradation; L-histidine degradation into L-glutamate; N-formimidoyl-L-glutamate from L-histidine: step 3/3.</text>
</comment>
<feature type="domain" description="Amidohydrolase-related" evidence="8">
    <location>
        <begin position="71"/>
        <end position="412"/>
    </location>
</feature>
<sequence>MPKQIDTILINIGQLLTMESSGPRAGKSMQDLHVIEDAVVGIHEQKIVFAGQKGAEAGYEADEIIDCSGRLVTPGLVDPHTHLVFGGSREKEMNLKLQGISYLDILAQGGGILSTVKDTRAASEEELLQKAHFHLQRMLSYGTTTAEVKSGYGLEKETELKQLRVAKKLHESQPVDLVSTFMGAHAIPPEYQNDPDDFLDQMLSLLPEIKEQELASFADIFTETGVFTVSQSRRYLQKAAEAGFGLKIHADEIDPLGGAELAGKLKAVSADHLVGTSDEGIKKLAEAGTIAVLLPGTTFYLGKSTYARARAMIDEGVCVSLATDFNPGSSPTENIQLIMSIAALHLKMTAEEIWHAVTVNAAYAIGKGEEAGQLKAGRSADLVIWQAPNYMYIPYHYGVNHVHQVMKNGTIVVNREGAILG</sequence>
<feature type="binding site" evidence="7">
    <location>
        <position position="185"/>
    </location>
    <ligand>
        <name>4-imidazolone-5-propanoate</name>
        <dbReference type="ChEBI" id="CHEBI:77893"/>
    </ligand>
</feature>
<feature type="binding site" evidence="7">
    <location>
        <position position="329"/>
    </location>
    <ligand>
        <name>4-imidazolone-5-propanoate</name>
        <dbReference type="ChEBI" id="CHEBI:77893"/>
    </ligand>
</feature>
<evidence type="ECO:0000256" key="1">
    <source>
        <dbReference type="ARBA" id="ARBA00012864"/>
    </source>
</evidence>
<keyword evidence="6 7" id="KW-0408">Iron</keyword>
<dbReference type="InterPro" id="IPR006680">
    <property type="entry name" value="Amidohydro-rel"/>
</dbReference>
<keyword evidence="5 7" id="KW-0862">Zinc</keyword>
<evidence type="ECO:0000256" key="2">
    <source>
        <dbReference type="ARBA" id="ARBA00022723"/>
    </source>
</evidence>
<comment type="cofactor">
    <cofactor evidence="7">
        <name>Zn(2+)</name>
        <dbReference type="ChEBI" id="CHEBI:29105"/>
    </cofactor>
    <cofactor evidence="7">
        <name>Fe(3+)</name>
        <dbReference type="ChEBI" id="CHEBI:29034"/>
    </cofactor>
    <text evidence="7">Binds 1 zinc or iron ion per subunit.</text>
</comment>
<dbReference type="RefSeq" id="WP_003244327.1">
    <property type="nucleotide sequence ID" value="NC_000964.3"/>
</dbReference>
<feature type="binding site" evidence="7">
    <location>
        <position position="326"/>
    </location>
    <ligand>
        <name>N-formimidoyl-L-glutamate</name>
        <dbReference type="ChEBI" id="CHEBI:58928"/>
    </ligand>
</feature>
<dbReference type="GO" id="GO:0005506">
    <property type="term" value="F:iron ion binding"/>
    <property type="evidence" value="ECO:0007669"/>
    <property type="project" value="UniProtKB-UniRule"/>
</dbReference>
<dbReference type="EMBL" id="CP052842">
    <property type="protein sequence ID" value="QJP90607.1"/>
    <property type="molecule type" value="Genomic_DNA"/>
</dbReference>
<dbReference type="GO" id="GO:0008270">
    <property type="term" value="F:zinc ion binding"/>
    <property type="evidence" value="ECO:0007669"/>
    <property type="project" value="UniProtKB-UniRule"/>
</dbReference>
<feature type="binding site" evidence="7">
    <location>
        <position position="249"/>
    </location>
    <ligand>
        <name>Fe(3+)</name>
        <dbReference type="ChEBI" id="CHEBI:29034"/>
    </ligand>
</feature>
<feature type="binding site" evidence="7">
    <location>
        <position position="328"/>
    </location>
    <ligand>
        <name>N-formimidoyl-L-glutamate</name>
        <dbReference type="ChEBI" id="CHEBI:58928"/>
    </ligand>
</feature>
<feature type="binding site" evidence="7">
    <location>
        <position position="152"/>
    </location>
    <ligand>
        <name>N-formimidoyl-L-glutamate</name>
        <dbReference type="ChEBI" id="CHEBI:58928"/>
    </ligand>
</feature>
<dbReference type="Gene3D" id="2.30.40.10">
    <property type="entry name" value="Urease, subunit C, domain 1"/>
    <property type="match status" value="1"/>
</dbReference>
<dbReference type="AlphaFoldDB" id="A0A6M4JQT4"/>
<organism evidence="9">
    <name type="scientific">Bacillus subtilis (strain 168)</name>
    <dbReference type="NCBI Taxonomy" id="224308"/>
    <lineage>
        <taxon>Bacteria</taxon>
        <taxon>Bacillati</taxon>
        <taxon>Bacillota</taxon>
        <taxon>Bacilli</taxon>
        <taxon>Bacillales</taxon>
        <taxon>Bacillaceae</taxon>
        <taxon>Bacillus</taxon>
    </lineage>
</organism>
<dbReference type="SUPFAM" id="SSF51338">
    <property type="entry name" value="Composite domain of metallo-dependent hydrolases"/>
    <property type="match status" value="2"/>
</dbReference>
<feature type="binding site" evidence="7">
    <location>
        <position position="249"/>
    </location>
    <ligand>
        <name>Zn(2+)</name>
        <dbReference type="ChEBI" id="CHEBI:29105"/>
    </ligand>
</feature>
<feature type="binding site" evidence="7">
    <location>
        <position position="80"/>
    </location>
    <ligand>
        <name>Fe(3+)</name>
        <dbReference type="ChEBI" id="CHEBI:29034"/>
    </ligand>
</feature>